<reference evidence="1 2" key="1">
    <citation type="submission" date="2020-04" db="EMBL/GenBank/DDBJ databases">
        <title>Plant Genome Project.</title>
        <authorList>
            <person name="Zhang R.-G."/>
        </authorList>
    </citation>
    <scope>NUCLEOTIDE SEQUENCE [LARGE SCALE GENOMIC DNA]</scope>
    <source>
        <strain evidence="1">YNK0</strain>
        <tissue evidence="1">Leaf</tissue>
    </source>
</reference>
<protein>
    <submittedName>
        <fullName evidence="1">Uncharacterized protein</fullName>
    </submittedName>
</protein>
<evidence type="ECO:0000313" key="1">
    <source>
        <dbReference type="EMBL" id="KAF8413605.1"/>
    </source>
</evidence>
<name>A0A834ZXT9_TETSI</name>
<dbReference type="Proteomes" id="UP000655225">
    <property type="component" value="Unassembled WGS sequence"/>
</dbReference>
<dbReference type="AlphaFoldDB" id="A0A834ZXT9"/>
<dbReference type="EMBL" id="JABCRI010000001">
    <property type="protein sequence ID" value="KAF8413605.1"/>
    <property type="molecule type" value="Genomic_DNA"/>
</dbReference>
<organism evidence="1 2">
    <name type="scientific">Tetracentron sinense</name>
    <name type="common">Spur-leaf</name>
    <dbReference type="NCBI Taxonomy" id="13715"/>
    <lineage>
        <taxon>Eukaryota</taxon>
        <taxon>Viridiplantae</taxon>
        <taxon>Streptophyta</taxon>
        <taxon>Embryophyta</taxon>
        <taxon>Tracheophyta</taxon>
        <taxon>Spermatophyta</taxon>
        <taxon>Magnoliopsida</taxon>
        <taxon>Trochodendrales</taxon>
        <taxon>Trochodendraceae</taxon>
        <taxon>Tetracentron</taxon>
    </lineage>
</organism>
<gene>
    <name evidence="1" type="ORF">HHK36_001597</name>
</gene>
<comment type="caution">
    <text evidence="1">The sequence shown here is derived from an EMBL/GenBank/DDBJ whole genome shotgun (WGS) entry which is preliminary data.</text>
</comment>
<sequence>MVVTRAVAFVGVASVRGICAIGARIGRCTAADPGVADDLGVEMSATKELLRKRWVEELARICNHNNHHRRLVSVLRETSLPPLFQFSKQRLFVASDLILFDLIRVSLRINGDLLDITFETHSPLQVLLPSLDRLFLLSKMAVSGPLTPGLVRFSPLFLRLS</sequence>
<proteinExistence type="predicted"/>
<evidence type="ECO:0000313" key="2">
    <source>
        <dbReference type="Proteomes" id="UP000655225"/>
    </source>
</evidence>
<accession>A0A834ZXT9</accession>
<keyword evidence="2" id="KW-1185">Reference proteome</keyword>